<evidence type="ECO:0000256" key="1">
    <source>
        <dbReference type="ARBA" id="ARBA00009013"/>
    </source>
</evidence>
<dbReference type="NCBIfam" id="TIGR00377">
    <property type="entry name" value="ant_ant_sig"/>
    <property type="match status" value="1"/>
</dbReference>
<dbReference type="EMBL" id="FPJG01000006">
    <property type="protein sequence ID" value="SFW83627.1"/>
    <property type="molecule type" value="Genomic_DNA"/>
</dbReference>
<feature type="domain" description="STAS" evidence="3">
    <location>
        <begin position="4"/>
        <end position="113"/>
    </location>
</feature>
<dbReference type="CDD" id="cd07043">
    <property type="entry name" value="STAS_anti-anti-sigma_factors"/>
    <property type="match status" value="1"/>
</dbReference>
<dbReference type="Pfam" id="PF01740">
    <property type="entry name" value="STAS"/>
    <property type="match status" value="1"/>
</dbReference>
<name>A0A1K1SGX7_9PSEU</name>
<reference evidence="5" key="1">
    <citation type="submission" date="2016-11" db="EMBL/GenBank/DDBJ databases">
        <authorList>
            <person name="Varghese N."/>
            <person name="Submissions S."/>
        </authorList>
    </citation>
    <scope>NUCLEOTIDE SEQUENCE [LARGE SCALE GENOMIC DNA]</scope>
    <source>
        <strain evidence="5">DSM 44671</strain>
    </source>
</reference>
<dbReference type="PANTHER" id="PTHR33495">
    <property type="entry name" value="ANTI-SIGMA FACTOR ANTAGONIST TM_1081-RELATED-RELATED"/>
    <property type="match status" value="1"/>
</dbReference>
<dbReference type="Proteomes" id="UP000182740">
    <property type="component" value="Unassembled WGS sequence"/>
</dbReference>
<proteinExistence type="inferred from homology"/>
<dbReference type="Gene3D" id="3.30.750.24">
    <property type="entry name" value="STAS domain"/>
    <property type="match status" value="1"/>
</dbReference>
<comment type="similarity">
    <text evidence="1 2">Belongs to the anti-sigma-factor antagonist family.</text>
</comment>
<accession>A0A1K1SGX7</accession>
<evidence type="ECO:0000313" key="4">
    <source>
        <dbReference type="EMBL" id="SFW83627.1"/>
    </source>
</evidence>
<sequence length="124" mass="13043">MTEEHCTTTTDAGVVTVRCAGDLDQDMAPQLRDALLAPVRRGARGVVADLTAATFCDSTVFSILVEADREARAHDVPYAIAAAQAAVTRPLEILGLDHLLPLHGDVAAARAAVTETPDAPRRVS</sequence>
<dbReference type="PANTHER" id="PTHR33495:SF2">
    <property type="entry name" value="ANTI-SIGMA FACTOR ANTAGONIST TM_1081-RELATED"/>
    <property type="match status" value="1"/>
</dbReference>
<protein>
    <recommendedName>
        <fullName evidence="2">Anti-sigma factor antagonist</fullName>
    </recommendedName>
</protein>
<dbReference type="AlphaFoldDB" id="A0A1K1SGX7"/>
<evidence type="ECO:0000259" key="3">
    <source>
        <dbReference type="PROSITE" id="PS50801"/>
    </source>
</evidence>
<dbReference type="RefSeq" id="WP_072479127.1">
    <property type="nucleotide sequence ID" value="NZ_FPJG01000006.1"/>
</dbReference>
<dbReference type="InterPro" id="IPR003658">
    <property type="entry name" value="Anti-sigma_ant"/>
</dbReference>
<gene>
    <name evidence="4" type="ORF">SAMN04489730_5679</name>
</gene>
<dbReference type="InterPro" id="IPR002645">
    <property type="entry name" value="STAS_dom"/>
</dbReference>
<dbReference type="OrthoDB" id="3297400at2"/>
<dbReference type="GO" id="GO:0043856">
    <property type="term" value="F:anti-sigma factor antagonist activity"/>
    <property type="evidence" value="ECO:0007669"/>
    <property type="project" value="InterPro"/>
</dbReference>
<evidence type="ECO:0000256" key="2">
    <source>
        <dbReference type="RuleBase" id="RU003749"/>
    </source>
</evidence>
<dbReference type="SUPFAM" id="SSF52091">
    <property type="entry name" value="SpoIIaa-like"/>
    <property type="match status" value="1"/>
</dbReference>
<keyword evidence="5" id="KW-1185">Reference proteome</keyword>
<organism evidence="4 5">
    <name type="scientific">Amycolatopsis australiensis</name>
    <dbReference type="NCBI Taxonomy" id="546364"/>
    <lineage>
        <taxon>Bacteria</taxon>
        <taxon>Bacillati</taxon>
        <taxon>Actinomycetota</taxon>
        <taxon>Actinomycetes</taxon>
        <taxon>Pseudonocardiales</taxon>
        <taxon>Pseudonocardiaceae</taxon>
        <taxon>Amycolatopsis</taxon>
    </lineage>
</organism>
<evidence type="ECO:0000313" key="5">
    <source>
        <dbReference type="Proteomes" id="UP000182740"/>
    </source>
</evidence>
<dbReference type="InterPro" id="IPR036513">
    <property type="entry name" value="STAS_dom_sf"/>
</dbReference>
<dbReference type="PROSITE" id="PS50801">
    <property type="entry name" value="STAS"/>
    <property type="match status" value="1"/>
</dbReference>
<dbReference type="STRING" id="546364.SAMN04489730_5679"/>